<keyword evidence="2" id="KW-0812">Transmembrane</keyword>
<keyword evidence="2" id="KW-0472">Membrane</keyword>
<protein>
    <submittedName>
        <fullName evidence="4">Uncharacterized protein</fullName>
    </submittedName>
</protein>
<feature type="region of interest" description="Disordered" evidence="1">
    <location>
        <begin position="54"/>
        <end position="121"/>
    </location>
</feature>
<dbReference type="AlphaFoldDB" id="A0A401H1W9"/>
<evidence type="ECO:0000256" key="2">
    <source>
        <dbReference type="SAM" id="Phobius"/>
    </source>
</evidence>
<dbReference type="InParanoid" id="A0A401H1W9"/>
<feature type="compositionally biased region" description="Low complexity" evidence="1">
    <location>
        <begin position="54"/>
        <end position="96"/>
    </location>
</feature>
<feature type="chain" id="PRO_5019291203" evidence="3">
    <location>
        <begin position="21"/>
        <end position="205"/>
    </location>
</feature>
<keyword evidence="5" id="KW-1185">Reference proteome</keyword>
<reference evidence="4 5" key="1">
    <citation type="journal article" date="2018" name="Sci. Rep.">
        <title>Genome sequence of the cauliflower mushroom Sparassis crispa (Hanabiratake) and its association with beneficial usage.</title>
        <authorList>
            <person name="Kiyama R."/>
            <person name="Furutani Y."/>
            <person name="Kawaguchi K."/>
            <person name="Nakanishi T."/>
        </authorList>
    </citation>
    <scope>NUCLEOTIDE SEQUENCE [LARGE SCALE GENOMIC DNA]</scope>
</reference>
<evidence type="ECO:0000256" key="1">
    <source>
        <dbReference type="SAM" id="MobiDB-lite"/>
    </source>
</evidence>
<proteinExistence type="predicted"/>
<dbReference type="OrthoDB" id="3257429at2759"/>
<evidence type="ECO:0000313" key="5">
    <source>
        <dbReference type="Proteomes" id="UP000287166"/>
    </source>
</evidence>
<gene>
    <name evidence="4" type="ORF">SCP_1302520</name>
</gene>
<dbReference type="Proteomes" id="UP000287166">
    <property type="component" value="Unassembled WGS sequence"/>
</dbReference>
<name>A0A401H1W9_9APHY</name>
<sequence>MRASFLPVAFLFLSALSVNAQTFTTTNPLGFTVVEVLTLDPLGLPTTEILSTVSSSSALTSSTPSSSSSSLSSSSSSSTPSSTTVATPTATATTTPGAVQQGPIEQSPTNEGPAGPTQYTYTTTNAAGETIAVPAVFTPTFSPTTLPNPTTSGSVLQYSAWLSMIGTHTVPANSAMTRWSLERTWYGVAAGTLVGVVGGALLVLA</sequence>
<dbReference type="EMBL" id="BFAD01000013">
    <property type="protein sequence ID" value="GBE88437.1"/>
    <property type="molecule type" value="Genomic_DNA"/>
</dbReference>
<organism evidence="4 5">
    <name type="scientific">Sparassis crispa</name>
    <dbReference type="NCBI Taxonomy" id="139825"/>
    <lineage>
        <taxon>Eukaryota</taxon>
        <taxon>Fungi</taxon>
        <taxon>Dikarya</taxon>
        <taxon>Basidiomycota</taxon>
        <taxon>Agaricomycotina</taxon>
        <taxon>Agaricomycetes</taxon>
        <taxon>Polyporales</taxon>
        <taxon>Sparassidaceae</taxon>
        <taxon>Sparassis</taxon>
    </lineage>
</organism>
<comment type="caution">
    <text evidence="4">The sequence shown here is derived from an EMBL/GenBank/DDBJ whole genome shotgun (WGS) entry which is preliminary data.</text>
</comment>
<dbReference type="RefSeq" id="XP_027619350.1">
    <property type="nucleotide sequence ID" value="XM_027763549.1"/>
</dbReference>
<evidence type="ECO:0000256" key="3">
    <source>
        <dbReference type="SAM" id="SignalP"/>
    </source>
</evidence>
<evidence type="ECO:0000313" key="4">
    <source>
        <dbReference type="EMBL" id="GBE88437.1"/>
    </source>
</evidence>
<keyword evidence="2" id="KW-1133">Transmembrane helix</keyword>
<keyword evidence="3" id="KW-0732">Signal</keyword>
<accession>A0A401H1W9</accession>
<feature type="signal peptide" evidence="3">
    <location>
        <begin position="1"/>
        <end position="20"/>
    </location>
</feature>
<feature type="transmembrane region" description="Helical" evidence="2">
    <location>
        <begin position="185"/>
        <end position="204"/>
    </location>
</feature>
<dbReference type="GeneID" id="38785354"/>